<evidence type="ECO:0000256" key="4">
    <source>
        <dbReference type="ARBA" id="ARBA00022723"/>
    </source>
</evidence>
<dbReference type="EMBL" id="BAABKK010000024">
    <property type="protein sequence ID" value="GAA5198207.1"/>
    <property type="molecule type" value="Genomic_DNA"/>
</dbReference>
<dbReference type="Proteomes" id="UP001500200">
    <property type="component" value="Unassembled WGS sequence"/>
</dbReference>
<dbReference type="HAMAP" id="MF_00020">
    <property type="entry name" value="Acetate_kinase"/>
    <property type="match status" value="1"/>
</dbReference>
<name>A0ABP9SKN9_9MICC</name>
<keyword evidence="3 9" id="KW-0808">Transferase</keyword>
<comment type="catalytic activity">
    <reaction evidence="9">
        <text>acetate + ATP = acetyl phosphate + ADP</text>
        <dbReference type="Rhea" id="RHEA:11352"/>
        <dbReference type="ChEBI" id="CHEBI:22191"/>
        <dbReference type="ChEBI" id="CHEBI:30089"/>
        <dbReference type="ChEBI" id="CHEBI:30616"/>
        <dbReference type="ChEBI" id="CHEBI:456216"/>
        <dbReference type="EC" id="2.7.2.1"/>
    </reaction>
</comment>
<comment type="function">
    <text evidence="9">Catalyzes the formation of acetyl phosphate from acetate and ATP. Can also catalyze the reverse reaction.</text>
</comment>
<keyword evidence="12" id="KW-1185">Reference proteome</keyword>
<gene>
    <name evidence="9" type="primary">ackA</name>
    <name evidence="11" type="ORF">GCM10023346_34830</name>
</gene>
<dbReference type="EC" id="2.7.2.1" evidence="9"/>
<dbReference type="PRINTS" id="PR00471">
    <property type="entry name" value="ACETATEKNASE"/>
</dbReference>
<keyword evidence="6 9" id="KW-0418">Kinase</keyword>
<evidence type="ECO:0000256" key="8">
    <source>
        <dbReference type="ARBA" id="ARBA00022842"/>
    </source>
</evidence>
<keyword evidence="4 9" id="KW-0479">Metal-binding</keyword>
<evidence type="ECO:0000313" key="12">
    <source>
        <dbReference type="Proteomes" id="UP001500200"/>
    </source>
</evidence>
<accession>A0ABP9SKN9</accession>
<dbReference type="PANTHER" id="PTHR21060:SF21">
    <property type="entry name" value="ACETATE KINASE"/>
    <property type="match status" value="1"/>
</dbReference>
<sequence length="384" mass="40784">MLILVLNPGSSSLKYQLRRLGPSDAAPGILLERAIDPQEGRLDSVLLGNVFDEVDAAIRDITGRDRPDAIGLRVVHGGDRFSSPVGVNQTVMDAIQELGEFAPLHNAASVACMRAAAARWPRTPQVAVFDTAFHRTIPDHASRYAVPEELYTKYGIKRYGFHGISVEMVCRDTGTYLGVPPGSLNAVVAHLGNGASVTAVREGRSVDTSMGMTPLEGLVMGTRSGDLDPSIVTLLQRRGLGADEVDELLNHRAGLLGLAGSADMRAIQDAARHGDTRAILASDMAAYRLAKYIAAYNMVVGGAAALVLTGGIGEHSSRFRSHVISRLEPLGLFIDEVRNRSAETGVRVISTDASAFPVLVVPSDEERAIAEATAAVVLSDESAI</sequence>
<proteinExistence type="inferred from homology"/>
<dbReference type="Pfam" id="PF00871">
    <property type="entry name" value="Acetate_kinase"/>
    <property type="match status" value="1"/>
</dbReference>
<dbReference type="InterPro" id="IPR023865">
    <property type="entry name" value="Aliphatic_acid_kinase_CS"/>
</dbReference>
<evidence type="ECO:0000256" key="2">
    <source>
        <dbReference type="ARBA" id="ARBA00022490"/>
    </source>
</evidence>
<evidence type="ECO:0000256" key="1">
    <source>
        <dbReference type="ARBA" id="ARBA00008748"/>
    </source>
</evidence>
<evidence type="ECO:0000256" key="10">
    <source>
        <dbReference type="RuleBase" id="RU003835"/>
    </source>
</evidence>
<feature type="active site" description="Proton donor/acceptor" evidence="9">
    <location>
        <position position="130"/>
    </location>
</feature>
<keyword evidence="7 9" id="KW-0067">ATP-binding</keyword>
<dbReference type="RefSeq" id="WP_345451101.1">
    <property type="nucleotide sequence ID" value="NZ_BAABKK010000024.1"/>
</dbReference>
<feature type="binding site" evidence="9">
    <location>
        <begin position="190"/>
        <end position="194"/>
    </location>
    <ligand>
        <name>ATP</name>
        <dbReference type="ChEBI" id="CHEBI:30616"/>
    </ligand>
</feature>
<evidence type="ECO:0000256" key="6">
    <source>
        <dbReference type="ARBA" id="ARBA00022777"/>
    </source>
</evidence>
<organism evidence="11 12">
    <name type="scientific">Arthrobacter gyeryongensis</name>
    <dbReference type="NCBI Taxonomy" id="1650592"/>
    <lineage>
        <taxon>Bacteria</taxon>
        <taxon>Bacillati</taxon>
        <taxon>Actinomycetota</taxon>
        <taxon>Actinomycetes</taxon>
        <taxon>Micrococcales</taxon>
        <taxon>Micrococcaceae</taxon>
        <taxon>Arthrobacter</taxon>
    </lineage>
</organism>
<feature type="binding site" evidence="9">
    <location>
        <begin position="263"/>
        <end position="265"/>
    </location>
    <ligand>
        <name>ATP</name>
        <dbReference type="ChEBI" id="CHEBI:30616"/>
    </ligand>
</feature>
<dbReference type="PROSITE" id="PS01075">
    <property type="entry name" value="ACETATE_KINASE_1"/>
    <property type="match status" value="1"/>
</dbReference>
<keyword evidence="2 9" id="KW-0963">Cytoplasm</keyword>
<dbReference type="PANTHER" id="PTHR21060">
    <property type="entry name" value="ACETATE KINASE"/>
    <property type="match status" value="1"/>
</dbReference>
<protein>
    <recommendedName>
        <fullName evidence="9">Acetate kinase</fullName>
        <ecNumber evidence="9">2.7.2.1</ecNumber>
    </recommendedName>
    <alternativeName>
        <fullName evidence="9">Acetokinase</fullName>
    </alternativeName>
</protein>
<evidence type="ECO:0000256" key="7">
    <source>
        <dbReference type="ARBA" id="ARBA00022840"/>
    </source>
</evidence>
<comment type="pathway">
    <text evidence="9">Metabolic intermediate biosynthesis; acetyl-CoA biosynthesis; acetyl-CoA from acetate: step 1/2.</text>
</comment>
<reference evidence="12" key="1">
    <citation type="journal article" date="2019" name="Int. J. Syst. Evol. Microbiol.">
        <title>The Global Catalogue of Microorganisms (GCM) 10K type strain sequencing project: providing services to taxonomists for standard genome sequencing and annotation.</title>
        <authorList>
            <consortium name="The Broad Institute Genomics Platform"/>
            <consortium name="The Broad Institute Genome Sequencing Center for Infectious Disease"/>
            <person name="Wu L."/>
            <person name="Ma J."/>
        </authorList>
    </citation>
    <scope>NUCLEOTIDE SEQUENCE [LARGE SCALE GENOMIC DNA]</scope>
    <source>
        <strain evidence="12">JCM 18514</strain>
    </source>
</reference>
<dbReference type="PROSITE" id="PS01076">
    <property type="entry name" value="ACETATE_KINASE_2"/>
    <property type="match status" value="1"/>
</dbReference>
<comment type="subcellular location">
    <subcellularLocation>
        <location evidence="9">Cytoplasm</location>
    </subcellularLocation>
</comment>
<evidence type="ECO:0000256" key="5">
    <source>
        <dbReference type="ARBA" id="ARBA00022741"/>
    </source>
</evidence>
<keyword evidence="5 9" id="KW-0547">Nucleotide-binding</keyword>
<evidence type="ECO:0000313" key="11">
    <source>
        <dbReference type="EMBL" id="GAA5198207.1"/>
    </source>
</evidence>
<feature type="binding site" evidence="9">
    <location>
        <position position="365"/>
    </location>
    <ligand>
        <name>Mg(2+)</name>
        <dbReference type="ChEBI" id="CHEBI:18420"/>
    </ligand>
</feature>
<dbReference type="InterPro" id="IPR004372">
    <property type="entry name" value="Ac/propionate_kinase"/>
</dbReference>
<dbReference type="InterPro" id="IPR043129">
    <property type="entry name" value="ATPase_NBD"/>
</dbReference>
<feature type="binding site" evidence="9">
    <location>
        <position position="7"/>
    </location>
    <ligand>
        <name>Mg(2+)</name>
        <dbReference type="ChEBI" id="CHEBI:18420"/>
    </ligand>
</feature>
<keyword evidence="8 9" id="KW-0460">Magnesium</keyword>
<dbReference type="SUPFAM" id="SSF53067">
    <property type="entry name" value="Actin-like ATPase domain"/>
    <property type="match status" value="2"/>
</dbReference>
<feature type="binding site" evidence="9">
    <location>
        <position position="73"/>
    </location>
    <ligand>
        <name>substrate</name>
    </ligand>
</feature>
<dbReference type="Gene3D" id="3.30.420.40">
    <property type="match status" value="2"/>
</dbReference>
<evidence type="ECO:0000256" key="9">
    <source>
        <dbReference type="HAMAP-Rule" id="MF_00020"/>
    </source>
</evidence>
<comment type="similarity">
    <text evidence="1 9 10">Belongs to the acetokinase family.</text>
</comment>
<dbReference type="NCBIfam" id="TIGR00016">
    <property type="entry name" value="ackA"/>
    <property type="match status" value="1"/>
</dbReference>
<feature type="site" description="Transition state stabilizer" evidence="9">
    <location>
        <position position="223"/>
    </location>
</feature>
<comment type="subunit">
    <text evidence="9">Homodimer.</text>
</comment>
<dbReference type="PIRSF" id="PIRSF000722">
    <property type="entry name" value="Acetate_prop_kin"/>
    <property type="match status" value="1"/>
</dbReference>
<dbReference type="InterPro" id="IPR000890">
    <property type="entry name" value="Aliphatic_acid_kin_short-chain"/>
</dbReference>
<feature type="binding site" evidence="9">
    <location>
        <begin position="311"/>
        <end position="315"/>
    </location>
    <ligand>
        <name>ATP</name>
        <dbReference type="ChEBI" id="CHEBI:30616"/>
    </ligand>
</feature>
<feature type="binding site" evidence="9">
    <location>
        <position position="14"/>
    </location>
    <ligand>
        <name>ATP</name>
        <dbReference type="ChEBI" id="CHEBI:30616"/>
    </ligand>
</feature>
<feature type="site" description="Transition state stabilizer" evidence="9">
    <location>
        <position position="162"/>
    </location>
</feature>
<comment type="caution">
    <text evidence="11">The sequence shown here is derived from an EMBL/GenBank/DDBJ whole genome shotgun (WGS) entry which is preliminary data.</text>
</comment>
<dbReference type="GO" id="GO:0016301">
    <property type="term" value="F:kinase activity"/>
    <property type="evidence" value="ECO:0007669"/>
    <property type="project" value="UniProtKB-KW"/>
</dbReference>
<evidence type="ECO:0000256" key="3">
    <source>
        <dbReference type="ARBA" id="ARBA00022679"/>
    </source>
</evidence>
<comment type="cofactor">
    <cofactor evidence="9">
        <name>Mg(2+)</name>
        <dbReference type="ChEBI" id="CHEBI:18420"/>
    </cofactor>
    <cofactor evidence="9">
        <name>Mn(2+)</name>
        <dbReference type="ChEBI" id="CHEBI:29035"/>
    </cofactor>
    <text evidence="9">Mg(2+). Can also accept Mn(2+).</text>
</comment>